<dbReference type="InterPro" id="IPR002716">
    <property type="entry name" value="PIN_dom"/>
</dbReference>
<evidence type="ECO:0000256" key="6">
    <source>
        <dbReference type="ARBA" id="ARBA00022842"/>
    </source>
</evidence>
<evidence type="ECO:0000256" key="2">
    <source>
        <dbReference type="ARBA" id="ARBA00022649"/>
    </source>
</evidence>
<keyword evidence="3" id="KW-0540">Nuclease</keyword>
<comment type="caution">
    <text evidence="9">The sequence shown here is derived from an EMBL/GenBank/DDBJ whole genome shotgun (WGS) entry which is preliminary data.</text>
</comment>
<dbReference type="PANTHER" id="PTHR33653">
    <property type="entry name" value="RIBONUCLEASE VAPC2"/>
    <property type="match status" value="1"/>
</dbReference>
<dbReference type="OrthoDB" id="532510at2"/>
<comment type="similarity">
    <text evidence="7">Belongs to the PINc/VapC protein family.</text>
</comment>
<keyword evidence="4" id="KW-0479">Metal-binding</keyword>
<dbReference type="Gene3D" id="3.40.50.1010">
    <property type="entry name" value="5'-nuclease"/>
    <property type="match status" value="1"/>
</dbReference>
<proteinExistence type="inferred from homology"/>
<dbReference type="GO" id="GO:0004518">
    <property type="term" value="F:nuclease activity"/>
    <property type="evidence" value="ECO:0007669"/>
    <property type="project" value="UniProtKB-KW"/>
</dbReference>
<reference evidence="9 10" key="1">
    <citation type="submission" date="2019-03" db="EMBL/GenBank/DDBJ databases">
        <title>Draft genome of Brevundimonas sp. a heavy metal resistant soil bacteria.</title>
        <authorList>
            <person name="Soto J."/>
        </authorList>
    </citation>
    <scope>NUCLEOTIDE SEQUENCE [LARGE SCALE GENOMIC DNA]</scope>
    <source>
        <strain evidence="9 10">B-10</strain>
    </source>
</reference>
<dbReference type="GO" id="GO:0016787">
    <property type="term" value="F:hydrolase activity"/>
    <property type="evidence" value="ECO:0007669"/>
    <property type="project" value="UniProtKB-KW"/>
</dbReference>
<feature type="domain" description="PIN" evidence="8">
    <location>
        <begin position="5"/>
        <end position="106"/>
    </location>
</feature>
<dbReference type="CDD" id="cd18737">
    <property type="entry name" value="PIN_VapC4-5_FitB-like"/>
    <property type="match status" value="1"/>
</dbReference>
<evidence type="ECO:0000256" key="3">
    <source>
        <dbReference type="ARBA" id="ARBA00022722"/>
    </source>
</evidence>
<accession>A0A4Y9RVA4</accession>
<evidence type="ECO:0000259" key="8">
    <source>
        <dbReference type="Pfam" id="PF01850"/>
    </source>
</evidence>
<organism evidence="9 10">
    <name type="scientific">Brevundimonas intermedia</name>
    <dbReference type="NCBI Taxonomy" id="74315"/>
    <lineage>
        <taxon>Bacteria</taxon>
        <taxon>Pseudomonadati</taxon>
        <taxon>Pseudomonadota</taxon>
        <taxon>Alphaproteobacteria</taxon>
        <taxon>Caulobacterales</taxon>
        <taxon>Caulobacteraceae</taxon>
        <taxon>Brevundimonas</taxon>
    </lineage>
</organism>
<evidence type="ECO:0000256" key="1">
    <source>
        <dbReference type="ARBA" id="ARBA00001946"/>
    </source>
</evidence>
<dbReference type="EMBL" id="SPVH01000006">
    <property type="protein sequence ID" value="TFW11735.1"/>
    <property type="molecule type" value="Genomic_DNA"/>
</dbReference>
<dbReference type="PANTHER" id="PTHR33653:SF1">
    <property type="entry name" value="RIBONUCLEASE VAPC2"/>
    <property type="match status" value="1"/>
</dbReference>
<keyword evidence="6" id="KW-0460">Magnesium</keyword>
<dbReference type="Pfam" id="PF01850">
    <property type="entry name" value="PIN"/>
    <property type="match status" value="1"/>
</dbReference>
<dbReference type="RefSeq" id="WP_135194229.1">
    <property type="nucleotide sequence ID" value="NZ_SPVH01000006.1"/>
</dbReference>
<evidence type="ECO:0000256" key="5">
    <source>
        <dbReference type="ARBA" id="ARBA00022801"/>
    </source>
</evidence>
<protein>
    <submittedName>
        <fullName evidence="9">Type II toxin-antitoxin system VapC family toxin</fullName>
    </submittedName>
</protein>
<dbReference type="Proteomes" id="UP000298216">
    <property type="component" value="Unassembled WGS sequence"/>
</dbReference>
<dbReference type="SUPFAM" id="SSF88723">
    <property type="entry name" value="PIN domain-like"/>
    <property type="match status" value="1"/>
</dbReference>
<evidence type="ECO:0000313" key="10">
    <source>
        <dbReference type="Proteomes" id="UP000298216"/>
    </source>
</evidence>
<evidence type="ECO:0000256" key="4">
    <source>
        <dbReference type="ARBA" id="ARBA00022723"/>
    </source>
</evidence>
<sequence>MVAALFDSNILVDHLRGFPQAKAEIDRYEDRAISIISWMEVMVGIPEHLAEPTRHFLDEFTVIGLNGTVAERAVSLRRTRRLKLPDAIIWAAAQTTGRLLVTRNTKDFPTDEPGVRTPYIL</sequence>
<comment type="cofactor">
    <cofactor evidence="1">
        <name>Mg(2+)</name>
        <dbReference type="ChEBI" id="CHEBI:18420"/>
    </cofactor>
</comment>
<keyword evidence="10" id="KW-1185">Reference proteome</keyword>
<gene>
    <name evidence="9" type="ORF">EGY25_06560</name>
</gene>
<dbReference type="GO" id="GO:0046872">
    <property type="term" value="F:metal ion binding"/>
    <property type="evidence" value="ECO:0007669"/>
    <property type="project" value="UniProtKB-KW"/>
</dbReference>
<dbReference type="AlphaFoldDB" id="A0A4Y9RVA4"/>
<dbReference type="InterPro" id="IPR050556">
    <property type="entry name" value="Type_II_TA_system_RNase"/>
</dbReference>
<evidence type="ECO:0000256" key="7">
    <source>
        <dbReference type="ARBA" id="ARBA00038093"/>
    </source>
</evidence>
<keyword evidence="2" id="KW-1277">Toxin-antitoxin system</keyword>
<evidence type="ECO:0000313" key="9">
    <source>
        <dbReference type="EMBL" id="TFW11735.1"/>
    </source>
</evidence>
<name>A0A4Y9RVA4_9CAUL</name>
<keyword evidence="5" id="KW-0378">Hydrolase</keyword>
<dbReference type="InterPro" id="IPR029060">
    <property type="entry name" value="PIN-like_dom_sf"/>
</dbReference>